<protein>
    <submittedName>
        <fullName evidence="1">Uncharacterized protein</fullName>
    </submittedName>
</protein>
<sequence>MRLQWHTRAPQHAQLWLRDELRERFRGRRDGQLMSGYPTLTRQQETVQLREAEKPYGIRDQRKIHLATHYGRAKGRL</sequence>
<keyword evidence="2" id="KW-1185">Reference proteome</keyword>
<organism evidence="1 2">
    <name type="scientific">Paraburkholderia piptadeniae</name>
    <dbReference type="NCBI Taxonomy" id="1701573"/>
    <lineage>
        <taxon>Bacteria</taxon>
        <taxon>Pseudomonadati</taxon>
        <taxon>Pseudomonadota</taxon>
        <taxon>Betaproteobacteria</taxon>
        <taxon>Burkholderiales</taxon>
        <taxon>Burkholderiaceae</taxon>
        <taxon>Paraburkholderia</taxon>
    </lineage>
</organism>
<dbReference type="AlphaFoldDB" id="A0A1N7RRF5"/>
<evidence type="ECO:0000313" key="2">
    <source>
        <dbReference type="Proteomes" id="UP000195569"/>
    </source>
</evidence>
<accession>A0A1N7RRF5</accession>
<dbReference type="Proteomes" id="UP000195569">
    <property type="component" value="Unassembled WGS sequence"/>
</dbReference>
<reference evidence="1" key="1">
    <citation type="submission" date="2016-12" db="EMBL/GenBank/DDBJ databases">
        <authorList>
            <person name="Moulin L."/>
        </authorList>
    </citation>
    <scope>NUCLEOTIDE SEQUENCE [LARGE SCALE GENOMIC DNA]</scope>
    <source>
        <strain evidence="1">STM 7183</strain>
    </source>
</reference>
<proteinExistence type="predicted"/>
<comment type="caution">
    <text evidence="1">The sequence shown here is derived from an EMBL/GenBank/DDBJ whole genome shotgun (WGS) entry which is preliminary data.</text>
</comment>
<gene>
    <name evidence="1" type="ORF">BN2476_110210</name>
</gene>
<name>A0A1N7RRF5_9BURK</name>
<dbReference type="EMBL" id="CYGY02000011">
    <property type="protein sequence ID" value="SIT37272.1"/>
    <property type="molecule type" value="Genomic_DNA"/>
</dbReference>
<evidence type="ECO:0000313" key="1">
    <source>
        <dbReference type="EMBL" id="SIT37272.1"/>
    </source>
</evidence>